<sequence>MPVQFPPEALDHCDMSHGESSRLETAHPGQLVIISGPSGAGKSTVTQRLREVCTLPLATSISATTRRPRDGEVNGKDYFFISETEFHRRRDAGEFLECKQVFNQGHWYGTLADQVATGLNAGKWVILEIDVQGAMSVMADSRYAPVSVFIHPGSMRELERRLRTRGTESEDAIRSRLDTAAGEMEFRHVYLHEVINETVDHTVDEICQLLQTHKESTPCSKN</sequence>
<protein>
    <recommendedName>
        <fullName evidence="5 13">Guanylate kinase</fullName>
        <ecNumber evidence="4 13">2.7.4.8</ecNumber>
    </recommendedName>
    <alternativeName>
        <fullName evidence="11 13">GMP kinase</fullName>
    </alternativeName>
</protein>
<keyword evidence="6 13" id="KW-0963">Cytoplasm</keyword>
<keyword evidence="7 13" id="KW-0808">Transferase</keyword>
<evidence type="ECO:0000256" key="13">
    <source>
        <dbReference type="HAMAP-Rule" id="MF_00328"/>
    </source>
</evidence>
<dbReference type="InterPro" id="IPR027417">
    <property type="entry name" value="P-loop_NTPase"/>
</dbReference>
<dbReference type="HAMAP" id="MF_00328">
    <property type="entry name" value="Guanylate_kinase"/>
    <property type="match status" value="1"/>
</dbReference>
<feature type="domain" description="Guanylate kinase-like" evidence="15">
    <location>
        <begin position="29"/>
        <end position="211"/>
    </location>
</feature>
<dbReference type="EMBL" id="SJPK01000017">
    <property type="protein sequence ID" value="TWT56107.1"/>
    <property type="molecule type" value="Genomic_DNA"/>
</dbReference>
<dbReference type="PROSITE" id="PS00856">
    <property type="entry name" value="GUANYLATE_KINASE_1"/>
    <property type="match status" value="1"/>
</dbReference>
<dbReference type="InterPro" id="IPR017665">
    <property type="entry name" value="Guanylate_kinase"/>
</dbReference>
<comment type="similarity">
    <text evidence="3 13">Belongs to the guanylate kinase family.</text>
</comment>
<dbReference type="EC" id="2.7.4.8" evidence="4 13"/>
<keyword evidence="17" id="KW-1185">Reference proteome</keyword>
<dbReference type="InterPro" id="IPR008145">
    <property type="entry name" value="GK/Ca_channel_bsu"/>
</dbReference>
<evidence type="ECO:0000256" key="4">
    <source>
        <dbReference type="ARBA" id="ARBA00012961"/>
    </source>
</evidence>
<dbReference type="SUPFAM" id="SSF52540">
    <property type="entry name" value="P-loop containing nucleoside triphosphate hydrolases"/>
    <property type="match status" value="1"/>
</dbReference>
<dbReference type="NCBIfam" id="TIGR03263">
    <property type="entry name" value="guanyl_kin"/>
    <property type="match status" value="1"/>
</dbReference>
<dbReference type="Pfam" id="PF00625">
    <property type="entry name" value="Guanylate_kin"/>
    <property type="match status" value="1"/>
</dbReference>
<evidence type="ECO:0000256" key="6">
    <source>
        <dbReference type="ARBA" id="ARBA00022490"/>
    </source>
</evidence>
<evidence type="ECO:0000256" key="2">
    <source>
        <dbReference type="ARBA" id="ARBA00004496"/>
    </source>
</evidence>
<feature type="region of interest" description="Disordered" evidence="14">
    <location>
        <begin position="1"/>
        <end position="21"/>
    </location>
</feature>
<dbReference type="InterPro" id="IPR020590">
    <property type="entry name" value="Guanylate_kinase_CS"/>
</dbReference>
<dbReference type="AlphaFoldDB" id="A0A5C5WZD5"/>
<dbReference type="InterPro" id="IPR008144">
    <property type="entry name" value="Guanylate_kin-like_dom"/>
</dbReference>
<reference evidence="16 17" key="1">
    <citation type="submission" date="2019-02" db="EMBL/GenBank/DDBJ databases">
        <title>Deep-cultivation of Planctomycetes and their phenomic and genomic characterization uncovers novel biology.</title>
        <authorList>
            <person name="Wiegand S."/>
            <person name="Jogler M."/>
            <person name="Boedeker C."/>
            <person name="Pinto D."/>
            <person name="Vollmers J."/>
            <person name="Rivas-Marin E."/>
            <person name="Kohn T."/>
            <person name="Peeters S.H."/>
            <person name="Heuer A."/>
            <person name="Rast P."/>
            <person name="Oberbeckmann S."/>
            <person name="Bunk B."/>
            <person name="Jeske O."/>
            <person name="Meyerdierks A."/>
            <person name="Storesund J.E."/>
            <person name="Kallscheuer N."/>
            <person name="Luecker S."/>
            <person name="Lage O.M."/>
            <person name="Pohl T."/>
            <person name="Merkel B.J."/>
            <person name="Hornburger P."/>
            <person name="Mueller R.-W."/>
            <person name="Bruemmer F."/>
            <person name="Labrenz M."/>
            <person name="Spormann A.M."/>
            <person name="Op Den Camp H."/>
            <person name="Overmann J."/>
            <person name="Amann R."/>
            <person name="Jetten M.S.M."/>
            <person name="Mascher T."/>
            <person name="Medema M.H."/>
            <person name="Devos D.P."/>
            <person name="Kaster A.-K."/>
            <person name="Ovreas L."/>
            <person name="Rohde M."/>
            <person name="Galperin M.Y."/>
            <person name="Jogler C."/>
        </authorList>
    </citation>
    <scope>NUCLEOTIDE SEQUENCE [LARGE SCALE GENOMIC DNA]</scope>
    <source>
        <strain evidence="16 17">CA85</strain>
    </source>
</reference>
<comment type="function">
    <text evidence="1 13">Essential for recycling GMP and indirectly, cGMP.</text>
</comment>
<evidence type="ECO:0000259" key="15">
    <source>
        <dbReference type="PROSITE" id="PS50052"/>
    </source>
</evidence>
<evidence type="ECO:0000256" key="10">
    <source>
        <dbReference type="ARBA" id="ARBA00022840"/>
    </source>
</evidence>
<evidence type="ECO:0000256" key="8">
    <source>
        <dbReference type="ARBA" id="ARBA00022741"/>
    </source>
</evidence>
<evidence type="ECO:0000256" key="5">
    <source>
        <dbReference type="ARBA" id="ARBA00016296"/>
    </source>
</evidence>
<evidence type="ECO:0000256" key="14">
    <source>
        <dbReference type="SAM" id="MobiDB-lite"/>
    </source>
</evidence>
<dbReference type="PROSITE" id="PS50052">
    <property type="entry name" value="GUANYLATE_KINASE_2"/>
    <property type="match status" value="1"/>
</dbReference>
<keyword evidence="9 13" id="KW-0418">Kinase</keyword>
<dbReference type="SMART" id="SM00072">
    <property type="entry name" value="GuKc"/>
    <property type="match status" value="1"/>
</dbReference>
<accession>A0A5C5WZD5</accession>
<dbReference type="FunFam" id="3.30.63.10:FF:000005">
    <property type="entry name" value="Guanylate kinase"/>
    <property type="match status" value="1"/>
</dbReference>
<comment type="caution">
    <text evidence="16">The sequence shown here is derived from an EMBL/GenBank/DDBJ whole genome shotgun (WGS) entry which is preliminary data.</text>
</comment>
<proteinExistence type="inferred from homology"/>
<organism evidence="16 17">
    <name type="scientific">Allorhodopirellula solitaria</name>
    <dbReference type="NCBI Taxonomy" id="2527987"/>
    <lineage>
        <taxon>Bacteria</taxon>
        <taxon>Pseudomonadati</taxon>
        <taxon>Planctomycetota</taxon>
        <taxon>Planctomycetia</taxon>
        <taxon>Pirellulales</taxon>
        <taxon>Pirellulaceae</taxon>
        <taxon>Allorhodopirellula</taxon>
    </lineage>
</organism>
<dbReference type="GO" id="GO:0005829">
    <property type="term" value="C:cytosol"/>
    <property type="evidence" value="ECO:0007669"/>
    <property type="project" value="TreeGrafter"/>
</dbReference>
<dbReference type="Proteomes" id="UP000318053">
    <property type="component" value="Unassembled WGS sequence"/>
</dbReference>
<evidence type="ECO:0000313" key="17">
    <source>
        <dbReference type="Proteomes" id="UP000318053"/>
    </source>
</evidence>
<keyword evidence="8 13" id="KW-0547">Nucleotide-binding</keyword>
<comment type="subcellular location">
    <subcellularLocation>
        <location evidence="2 13">Cytoplasm</location>
    </subcellularLocation>
</comment>
<evidence type="ECO:0000256" key="12">
    <source>
        <dbReference type="ARBA" id="ARBA00048594"/>
    </source>
</evidence>
<dbReference type="GO" id="GO:0005524">
    <property type="term" value="F:ATP binding"/>
    <property type="evidence" value="ECO:0007669"/>
    <property type="project" value="UniProtKB-UniRule"/>
</dbReference>
<evidence type="ECO:0000313" key="16">
    <source>
        <dbReference type="EMBL" id="TWT56107.1"/>
    </source>
</evidence>
<dbReference type="PANTHER" id="PTHR23117">
    <property type="entry name" value="GUANYLATE KINASE-RELATED"/>
    <property type="match status" value="1"/>
</dbReference>
<dbReference type="PANTHER" id="PTHR23117:SF13">
    <property type="entry name" value="GUANYLATE KINASE"/>
    <property type="match status" value="1"/>
</dbReference>
<keyword evidence="10 13" id="KW-0067">ATP-binding</keyword>
<dbReference type="CDD" id="cd00071">
    <property type="entry name" value="GMPK"/>
    <property type="match status" value="1"/>
</dbReference>
<name>A0A5C5WZD5_9BACT</name>
<evidence type="ECO:0000256" key="7">
    <source>
        <dbReference type="ARBA" id="ARBA00022679"/>
    </source>
</evidence>
<gene>
    <name evidence="13 16" type="primary">gmk</name>
    <name evidence="16" type="ORF">CA85_45800</name>
</gene>
<dbReference type="Gene3D" id="3.30.63.10">
    <property type="entry name" value="Guanylate Kinase phosphate binding domain"/>
    <property type="match status" value="1"/>
</dbReference>
<feature type="binding site" evidence="13">
    <location>
        <begin position="36"/>
        <end position="43"/>
    </location>
    <ligand>
        <name>ATP</name>
        <dbReference type="ChEBI" id="CHEBI:30616"/>
    </ligand>
</feature>
<evidence type="ECO:0000256" key="1">
    <source>
        <dbReference type="ARBA" id="ARBA00003531"/>
    </source>
</evidence>
<evidence type="ECO:0000256" key="3">
    <source>
        <dbReference type="ARBA" id="ARBA00005790"/>
    </source>
</evidence>
<dbReference type="Gene3D" id="3.40.50.300">
    <property type="entry name" value="P-loop containing nucleotide triphosphate hydrolases"/>
    <property type="match status" value="1"/>
</dbReference>
<comment type="catalytic activity">
    <reaction evidence="12 13">
        <text>GMP + ATP = GDP + ADP</text>
        <dbReference type="Rhea" id="RHEA:20780"/>
        <dbReference type="ChEBI" id="CHEBI:30616"/>
        <dbReference type="ChEBI" id="CHEBI:58115"/>
        <dbReference type="ChEBI" id="CHEBI:58189"/>
        <dbReference type="ChEBI" id="CHEBI:456216"/>
        <dbReference type="EC" id="2.7.4.8"/>
    </reaction>
</comment>
<dbReference type="GO" id="GO:0004385">
    <property type="term" value="F:GMP kinase activity"/>
    <property type="evidence" value="ECO:0007669"/>
    <property type="project" value="UniProtKB-UniRule"/>
</dbReference>
<feature type="compositionally biased region" description="Basic and acidic residues" evidence="14">
    <location>
        <begin position="9"/>
        <end position="21"/>
    </location>
</feature>
<evidence type="ECO:0000256" key="9">
    <source>
        <dbReference type="ARBA" id="ARBA00022777"/>
    </source>
</evidence>
<evidence type="ECO:0000256" key="11">
    <source>
        <dbReference type="ARBA" id="ARBA00030128"/>
    </source>
</evidence>